<dbReference type="EC" id="3.4.16.4" evidence="4"/>
<dbReference type="Gene3D" id="3.40.710.10">
    <property type="entry name" value="DD-peptidase/beta-lactamase superfamily"/>
    <property type="match status" value="1"/>
</dbReference>
<keyword evidence="7 16" id="KW-0732">Signal</keyword>
<keyword evidence="19" id="KW-1185">Reference proteome</keyword>
<dbReference type="SUPFAM" id="SSF56601">
    <property type="entry name" value="beta-lactamase/transpeptidase-like"/>
    <property type="match status" value="1"/>
</dbReference>
<comment type="function">
    <text evidence="1">Removes C-terminal D-alanyl residues from sugar-peptide cell wall precursors.</text>
</comment>
<evidence type="ECO:0000256" key="13">
    <source>
        <dbReference type="PIRSR" id="PIRSR618044-1"/>
    </source>
</evidence>
<dbReference type="AlphaFoldDB" id="A0A1B2AES8"/>
<dbReference type="SMART" id="SM00936">
    <property type="entry name" value="PBP5_C"/>
    <property type="match status" value="1"/>
</dbReference>
<dbReference type="GO" id="GO:0071555">
    <property type="term" value="P:cell wall organization"/>
    <property type="evidence" value="ECO:0007669"/>
    <property type="project" value="UniProtKB-KW"/>
</dbReference>
<feature type="domain" description="Peptidase S11 D-Ala-D-Ala carboxypeptidase A C-terminal" evidence="17">
    <location>
        <begin position="286"/>
        <end position="376"/>
    </location>
</feature>
<name>A0A1B2AES8_9SPHN</name>
<sequence>MAGAASISFPKSLLAAAALVTSVGAASADRKPTDPAPPPPEVPIALLVDLSSGQTLYAREPDRRFMPASITKVMTAFTAFEMIAAGKVSPDQLIQVNDEIWQDWHGVGSTMFLEYRQRVSIDALLHGVTTVSANDGAAALGAGIAGSLDKWVEQMNATARSIGMRDSHFGTPNGWMDEGKTFVTARDLATLAEAMITRHPDLYERYFGHQRLKFNGFEQRNHDPISGVIEGADGLKTGFTNQAGYGFLGSAERDGRRLVMVVAGAPTGRIQRATSRAFIEWGFQAFRGHPLFAKDAIVGEASVQGGSSRSVNLMAVRPIGYDLPAGQTGDVRLTIRYEGPLRAPIAKGEQVAELEIAVEGLRPSRVPLVAADAVDEANLAERLVNGLAGLF</sequence>
<dbReference type="GO" id="GO:0009252">
    <property type="term" value="P:peptidoglycan biosynthetic process"/>
    <property type="evidence" value="ECO:0007669"/>
    <property type="project" value="UniProtKB-UniPathway"/>
</dbReference>
<evidence type="ECO:0000313" key="19">
    <source>
        <dbReference type="Proteomes" id="UP000092932"/>
    </source>
</evidence>
<dbReference type="InterPro" id="IPR018044">
    <property type="entry name" value="Peptidase_S11"/>
</dbReference>
<evidence type="ECO:0000256" key="10">
    <source>
        <dbReference type="ARBA" id="ARBA00022984"/>
    </source>
</evidence>
<keyword evidence="5 18" id="KW-0121">Carboxypeptidase</keyword>
<dbReference type="GO" id="GO:0009002">
    <property type="term" value="F:serine-type D-Ala-D-Ala carboxypeptidase activity"/>
    <property type="evidence" value="ECO:0007669"/>
    <property type="project" value="UniProtKB-EC"/>
</dbReference>
<dbReference type="InterPro" id="IPR001967">
    <property type="entry name" value="Peptidase_S11_N"/>
</dbReference>
<dbReference type="Proteomes" id="UP000092932">
    <property type="component" value="Chromosome"/>
</dbReference>
<evidence type="ECO:0000256" key="4">
    <source>
        <dbReference type="ARBA" id="ARBA00012448"/>
    </source>
</evidence>
<evidence type="ECO:0000259" key="17">
    <source>
        <dbReference type="SMART" id="SM00936"/>
    </source>
</evidence>
<dbReference type="PRINTS" id="PR00725">
    <property type="entry name" value="DADACBPTASE1"/>
</dbReference>
<evidence type="ECO:0000313" key="18">
    <source>
        <dbReference type="EMBL" id="ANY20653.1"/>
    </source>
</evidence>
<dbReference type="Pfam" id="PF07943">
    <property type="entry name" value="PBP5_C"/>
    <property type="match status" value="1"/>
</dbReference>
<evidence type="ECO:0000256" key="3">
    <source>
        <dbReference type="ARBA" id="ARBA00007164"/>
    </source>
</evidence>
<dbReference type="InterPro" id="IPR015956">
    <property type="entry name" value="Peniciliin-bd_prot_C_sf"/>
</dbReference>
<dbReference type="InterPro" id="IPR012338">
    <property type="entry name" value="Beta-lactam/transpept-like"/>
</dbReference>
<comment type="catalytic activity">
    <reaction evidence="12">
        <text>Preferential cleavage: (Ac)2-L-Lys-D-Ala-|-D-Ala. Also transpeptidation of peptidyl-alanyl moieties that are N-acyl substituents of D-alanine.</text>
        <dbReference type="EC" id="3.4.16.4"/>
    </reaction>
</comment>
<dbReference type="KEGG" id="ado:A6F68_02152"/>
<feature type="binding site" evidence="14">
    <location>
        <position position="236"/>
    </location>
    <ligand>
        <name>substrate</name>
    </ligand>
</feature>
<keyword evidence="10" id="KW-0573">Peptidoglycan synthesis</keyword>
<keyword evidence="6" id="KW-0645">Protease</keyword>
<dbReference type="InterPro" id="IPR037167">
    <property type="entry name" value="Peptidase_S11_C_sf"/>
</dbReference>
<dbReference type="PANTHER" id="PTHR21581">
    <property type="entry name" value="D-ALANYL-D-ALANINE CARBOXYPEPTIDASE"/>
    <property type="match status" value="1"/>
</dbReference>
<feature type="active site" description="Proton acceptor" evidence="13">
    <location>
        <position position="72"/>
    </location>
</feature>
<feature type="active site" description="Acyl-ester intermediate" evidence="13">
    <location>
        <position position="69"/>
    </location>
</feature>
<evidence type="ECO:0000256" key="16">
    <source>
        <dbReference type="SAM" id="SignalP"/>
    </source>
</evidence>
<dbReference type="PANTHER" id="PTHR21581:SF6">
    <property type="entry name" value="TRAFFICKING PROTEIN PARTICLE COMPLEX SUBUNIT 12"/>
    <property type="match status" value="1"/>
</dbReference>
<dbReference type="Gene3D" id="2.60.410.10">
    <property type="entry name" value="D-Ala-D-Ala carboxypeptidase, C-terminal domain"/>
    <property type="match status" value="1"/>
</dbReference>
<gene>
    <name evidence="18" type="primary">dacA</name>
    <name evidence="18" type="ORF">A6F68_02152</name>
</gene>
<comment type="pathway">
    <text evidence="2">Cell wall biogenesis; peptidoglycan biosynthesis.</text>
</comment>
<dbReference type="Pfam" id="PF00768">
    <property type="entry name" value="Peptidase_S11"/>
    <property type="match status" value="1"/>
</dbReference>
<dbReference type="UniPathway" id="UPA00219"/>
<accession>A0A1B2AES8</accession>
<dbReference type="PATRIC" id="fig|692370.5.peg.2164"/>
<feature type="signal peptide" evidence="16">
    <location>
        <begin position="1"/>
        <end position="28"/>
    </location>
</feature>
<reference evidence="18 19" key="1">
    <citation type="submission" date="2016-07" db="EMBL/GenBank/DDBJ databases">
        <title>Complete genome sequence of Altererythrobacter dongtanensis KCTC 22672, a type strain with esterase isolated from tidal flat.</title>
        <authorList>
            <person name="Cheng H."/>
            <person name="Wu Y.-H."/>
            <person name="Zhou P."/>
            <person name="Huo Y.-Y."/>
            <person name="Wang C.-S."/>
            <person name="Xu X.-W."/>
        </authorList>
    </citation>
    <scope>NUCLEOTIDE SEQUENCE [LARGE SCALE GENOMIC DNA]</scope>
    <source>
        <strain evidence="18 19">KCTC 22672</strain>
    </source>
</reference>
<evidence type="ECO:0000256" key="2">
    <source>
        <dbReference type="ARBA" id="ARBA00004752"/>
    </source>
</evidence>
<evidence type="ECO:0000256" key="5">
    <source>
        <dbReference type="ARBA" id="ARBA00022645"/>
    </source>
</evidence>
<feature type="active site" evidence="13">
    <location>
        <position position="132"/>
    </location>
</feature>
<dbReference type="GO" id="GO:0008360">
    <property type="term" value="P:regulation of cell shape"/>
    <property type="evidence" value="ECO:0007669"/>
    <property type="project" value="UniProtKB-KW"/>
</dbReference>
<feature type="chain" id="PRO_5008534168" description="serine-type D-Ala-D-Ala carboxypeptidase" evidence="16">
    <location>
        <begin position="29"/>
        <end position="391"/>
    </location>
</feature>
<organism evidence="18 19">
    <name type="scientific">Tsuneonella dongtanensis</name>
    <dbReference type="NCBI Taxonomy" id="692370"/>
    <lineage>
        <taxon>Bacteria</taxon>
        <taxon>Pseudomonadati</taxon>
        <taxon>Pseudomonadota</taxon>
        <taxon>Alphaproteobacteria</taxon>
        <taxon>Sphingomonadales</taxon>
        <taxon>Erythrobacteraceae</taxon>
        <taxon>Tsuneonella</taxon>
    </lineage>
</organism>
<evidence type="ECO:0000256" key="9">
    <source>
        <dbReference type="ARBA" id="ARBA00022960"/>
    </source>
</evidence>
<evidence type="ECO:0000256" key="14">
    <source>
        <dbReference type="PIRSR" id="PIRSR618044-2"/>
    </source>
</evidence>
<proteinExistence type="inferred from homology"/>
<evidence type="ECO:0000256" key="12">
    <source>
        <dbReference type="ARBA" id="ARBA00034000"/>
    </source>
</evidence>
<evidence type="ECO:0000256" key="15">
    <source>
        <dbReference type="RuleBase" id="RU004016"/>
    </source>
</evidence>
<evidence type="ECO:0000256" key="1">
    <source>
        <dbReference type="ARBA" id="ARBA00003217"/>
    </source>
</evidence>
<dbReference type="SUPFAM" id="SSF69189">
    <property type="entry name" value="Penicillin-binding protein associated domain"/>
    <property type="match status" value="1"/>
</dbReference>
<keyword evidence="8 18" id="KW-0378">Hydrolase</keyword>
<protein>
    <recommendedName>
        <fullName evidence="4">serine-type D-Ala-D-Ala carboxypeptidase</fullName>
        <ecNumber evidence="4">3.4.16.4</ecNumber>
    </recommendedName>
</protein>
<evidence type="ECO:0000256" key="7">
    <source>
        <dbReference type="ARBA" id="ARBA00022729"/>
    </source>
</evidence>
<evidence type="ECO:0000256" key="11">
    <source>
        <dbReference type="ARBA" id="ARBA00023316"/>
    </source>
</evidence>
<comment type="similarity">
    <text evidence="3 15">Belongs to the peptidase S11 family.</text>
</comment>
<evidence type="ECO:0000256" key="8">
    <source>
        <dbReference type="ARBA" id="ARBA00022801"/>
    </source>
</evidence>
<evidence type="ECO:0000256" key="6">
    <source>
        <dbReference type="ARBA" id="ARBA00022670"/>
    </source>
</evidence>
<keyword evidence="9" id="KW-0133">Cell shape</keyword>
<dbReference type="STRING" id="692370.A6F68_02152"/>
<dbReference type="EMBL" id="CP016591">
    <property type="protein sequence ID" value="ANY20653.1"/>
    <property type="molecule type" value="Genomic_DNA"/>
</dbReference>
<dbReference type="GO" id="GO:0006508">
    <property type="term" value="P:proteolysis"/>
    <property type="evidence" value="ECO:0007669"/>
    <property type="project" value="UniProtKB-KW"/>
</dbReference>
<keyword evidence="11" id="KW-0961">Cell wall biogenesis/degradation</keyword>
<dbReference type="InterPro" id="IPR012907">
    <property type="entry name" value="Peptidase_S11_C"/>
</dbReference>